<organism evidence="4">
    <name type="scientific">Streptomyces blastmyceticus</name>
    <dbReference type="NCBI Taxonomy" id="68180"/>
    <lineage>
        <taxon>Bacteria</taxon>
        <taxon>Bacillati</taxon>
        <taxon>Actinomycetota</taxon>
        <taxon>Actinomycetes</taxon>
        <taxon>Kitasatosporales</taxon>
        <taxon>Streptomycetaceae</taxon>
        <taxon>Streptomyces</taxon>
    </lineage>
</organism>
<dbReference type="InterPro" id="IPR041664">
    <property type="entry name" value="AAA_16"/>
</dbReference>
<dbReference type="SUPFAM" id="SSF52540">
    <property type="entry name" value="P-loop containing nucleoside triphosphate hydrolases"/>
    <property type="match status" value="1"/>
</dbReference>
<dbReference type="Gene3D" id="1.10.10.10">
    <property type="entry name" value="Winged helix-like DNA-binding domain superfamily/Winged helix DNA-binding domain"/>
    <property type="match status" value="1"/>
</dbReference>
<dbReference type="GO" id="GO:0003677">
    <property type="term" value="F:DNA binding"/>
    <property type="evidence" value="ECO:0007669"/>
    <property type="project" value="InterPro"/>
</dbReference>
<dbReference type="InterPro" id="IPR027417">
    <property type="entry name" value="P-loop_NTPase"/>
</dbReference>
<dbReference type="GO" id="GO:0004016">
    <property type="term" value="F:adenylate cyclase activity"/>
    <property type="evidence" value="ECO:0007669"/>
    <property type="project" value="TreeGrafter"/>
</dbReference>
<evidence type="ECO:0000313" key="4">
    <source>
        <dbReference type="EMBL" id="BAM21065.1"/>
    </source>
</evidence>
<evidence type="ECO:0000259" key="3">
    <source>
        <dbReference type="PROSITE" id="PS50043"/>
    </source>
</evidence>
<dbReference type="SUPFAM" id="SSF46894">
    <property type="entry name" value="C-terminal effector domain of the bipartite response regulators"/>
    <property type="match status" value="1"/>
</dbReference>
<dbReference type="AlphaFoldDB" id="I4DT25"/>
<dbReference type="Gene3D" id="3.40.50.300">
    <property type="entry name" value="P-loop containing nucleotide triphosphate hydrolases"/>
    <property type="match status" value="1"/>
</dbReference>
<dbReference type="Pfam" id="PF00196">
    <property type="entry name" value="GerE"/>
    <property type="match status" value="1"/>
</dbReference>
<dbReference type="Gene3D" id="1.25.40.10">
    <property type="entry name" value="Tetratricopeptide repeat domain"/>
    <property type="match status" value="1"/>
</dbReference>
<feature type="domain" description="HTH luxR-type" evidence="3">
    <location>
        <begin position="897"/>
        <end position="963"/>
    </location>
</feature>
<dbReference type="EMBL" id="AB727666">
    <property type="protein sequence ID" value="BAM21065.1"/>
    <property type="molecule type" value="Genomic_DNA"/>
</dbReference>
<dbReference type="GO" id="GO:0005737">
    <property type="term" value="C:cytoplasm"/>
    <property type="evidence" value="ECO:0007669"/>
    <property type="project" value="TreeGrafter"/>
</dbReference>
<dbReference type="PRINTS" id="PR00038">
    <property type="entry name" value="HTHLUXR"/>
</dbReference>
<dbReference type="GO" id="GO:0006355">
    <property type="term" value="P:regulation of DNA-templated transcription"/>
    <property type="evidence" value="ECO:0007669"/>
    <property type="project" value="InterPro"/>
</dbReference>
<keyword evidence="2" id="KW-0067">ATP-binding</keyword>
<evidence type="ECO:0000256" key="1">
    <source>
        <dbReference type="ARBA" id="ARBA00022741"/>
    </source>
</evidence>
<dbReference type="PANTHER" id="PTHR16305">
    <property type="entry name" value="TESTICULAR SOLUBLE ADENYLYL CYCLASE"/>
    <property type="match status" value="1"/>
</dbReference>
<dbReference type="GO" id="GO:0005524">
    <property type="term" value="F:ATP binding"/>
    <property type="evidence" value="ECO:0007669"/>
    <property type="project" value="UniProtKB-KW"/>
</dbReference>
<sequence length="966" mass="103714">MDCVKRARCFHHPGKSYRGKEFIQVLVERDEEITRLTQLFAGGTGGSGGVGVISGVVASGKTELLNRVADLAVAKGVRLLSAVASASEQEFPYAVLEQLLHGVPPRLLGPELDPRAGLGGPGQAEPGALQAFHRALTELTAAGPLLIVVDDAQYADPQSLECLTYAVRHCRDTALSTIVTYCASTGSAALHELLQQPDVRQVRVGPLSVAGVTRLLTEELGARDAQRHAAAFHAATGGNPLLLRGLLEDRLFLPAHGQEEGDQEDSAADAPVVGEFFHRAVLSWVHRYGDTDHLRTARGIALLGDAGSLPLLSGLVGVEEGVVRQSVAALGEVGLLQDTRFRRDEVRAILLDDLPHEELGLLHRRAARLLHEQGAGPTEVARQLLSHEAAAPDEDWVPRVLRDAALLALAEDRAEFAVRCLQLARRHCADERESLIIQATLADALWRVKPLTQVQRLQPLAAPAREGLLPPRHALRVALGLMRIGSLDDAAAAIGQVSSTLAETPGSELDGELRAIGLALSCAYPDSPELRRFQEAWGSARRPDHAAGTPDGTTAEGPGIAALTALRGVLKDSADDEAVRDAVRDAEQVLDSTRLSEGTAYALRAALRTLIYADRLGTAATWCDRVLVEAARCSTQAWSAGFSAIRGQIALRGGRLTDAVRHGECALEQLPMRGWGVVVGMPVAVLVNAHTAMGDHDAAGELLARPVPEALFRTRFGLHYLYARGMHQLATGRHQAALADLRGCGEKMAAWDLDSPSVLPWRLGMAETWLELGNREEAARLAQEQLDLAHPSLPRTRGSALRVLAATRPVAEQPALLQQSLDLLRRSDSWYGMARAMAQLARAHKQLGDLDKSWLMTRRAWRLADGCGAKELSHSLQRPPGRATTTGAATAPADGEAAAAFAALSDAERRVAALAASGYTNREIAAKLFITVSTVEQHLTRVYRKINISHRQDLPTSLGWDVAHTA</sequence>
<name>I4DT25_9ACTN</name>
<reference evidence="4" key="1">
    <citation type="submission" date="2012-06" db="EMBL/GenBank/DDBJ databases">
        <title>Biosynthetic Pathway for Highly Structural Diversity of a Common Dilactone Core in Antimycin Production.</title>
        <authorList>
            <person name="Yan Y."/>
            <person name="Zhang L."/>
            <person name="Ito T."/>
            <person name="Qu X."/>
            <person name="Asakawa Y."/>
            <person name="Awakawa T."/>
            <person name="Abe I."/>
            <person name="Liu W."/>
        </authorList>
    </citation>
    <scope>NUCLEOTIDE SEQUENCE</scope>
    <source>
        <strain evidence="4">NBRC 12747</strain>
    </source>
</reference>
<proteinExistence type="predicted"/>
<dbReference type="SMART" id="SM00421">
    <property type="entry name" value="HTH_LUXR"/>
    <property type="match status" value="1"/>
</dbReference>
<evidence type="ECO:0000256" key="2">
    <source>
        <dbReference type="ARBA" id="ARBA00022840"/>
    </source>
</evidence>
<protein>
    <submittedName>
        <fullName evidence="4">LuxR family transcriptional regulator</fullName>
    </submittedName>
</protein>
<dbReference type="InterPro" id="IPR036388">
    <property type="entry name" value="WH-like_DNA-bd_sf"/>
</dbReference>
<accession>I4DT25</accession>
<keyword evidence="1" id="KW-0547">Nucleotide-binding</keyword>
<dbReference type="PROSITE" id="PS00622">
    <property type="entry name" value="HTH_LUXR_1"/>
    <property type="match status" value="1"/>
</dbReference>
<dbReference type="PANTHER" id="PTHR16305:SF35">
    <property type="entry name" value="TRANSCRIPTIONAL ACTIVATOR DOMAIN"/>
    <property type="match status" value="1"/>
</dbReference>
<dbReference type="PROSITE" id="PS50043">
    <property type="entry name" value="HTH_LUXR_2"/>
    <property type="match status" value="1"/>
</dbReference>
<dbReference type="InterPro" id="IPR016032">
    <property type="entry name" value="Sig_transdc_resp-reg_C-effctor"/>
</dbReference>
<dbReference type="CDD" id="cd06170">
    <property type="entry name" value="LuxR_C_like"/>
    <property type="match status" value="1"/>
</dbReference>
<dbReference type="Pfam" id="PF13191">
    <property type="entry name" value="AAA_16"/>
    <property type="match status" value="1"/>
</dbReference>
<dbReference type="InterPro" id="IPR011990">
    <property type="entry name" value="TPR-like_helical_dom_sf"/>
</dbReference>
<dbReference type="SUPFAM" id="SSF48452">
    <property type="entry name" value="TPR-like"/>
    <property type="match status" value="1"/>
</dbReference>
<dbReference type="InterPro" id="IPR000792">
    <property type="entry name" value="Tscrpt_reg_LuxR_C"/>
</dbReference>